<evidence type="ECO:0000313" key="1">
    <source>
        <dbReference type="EMBL" id="TFK64328.1"/>
    </source>
</evidence>
<gene>
    <name evidence="1" type="ORF">BDN72DRAFT_901635</name>
</gene>
<keyword evidence="2" id="KW-1185">Reference proteome</keyword>
<dbReference type="Proteomes" id="UP000308600">
    <property type="component" value="Unassembled WGS sequence"/>
</dbReference>
<evidence type="ECO:0000313" key="2">
    <source>
        <dbReference type="Proteomes" id="UP000308600"/>
    </source>
</evidence>
<protein>
    <submittedName>
        <fullName evidence="1">Uncharacterized protein</fullName>
    </submittedName>
</protein>
<sequence>MLPDLPPEIWLEIMRMSTEILQSDLLSTEVLATEFANRSYKKRYKALRDSLVIKRFLVRVCKQWNALATPLLYESIFIGRGRVLRSLCTTLQTQPVGQWTKRLDVAMRDYSTGLNARKSKTAVDFEHIATIIRSLPNIQTLNFCLDIESILFPMPGSIIQVISETCGPRLKVLQFYGEGYQPHYLDIPGLLAHTPNLVVFRSTSYLDLEPSWDSASESTEIHLPYLSSLYISTEHCGLIQNFPTLDAPSLRHIVTVGKFSNYTPPSPALLTHIQFVEDLTIMDLHEFVDMVRENCPEIKRIDTYLWHWGTAAGFPHYLTLPPPLQILGLSFRDRGATKGGYAHFLSAISTLVFGNDFRSVRLLEKRNLDDLGFSHPVILKELVEVLNVIGVGLEDGEGHAVD</sequence>
<reference evidence="1 2" key="1">
    <citation type="journal article" date="2019" name="Nat. Ecol. Evol.">
        <title>Megaphylogeny resolves global patterns of mushroom evolution.</title>
        <authorList>
            <person name="Varga T."/>
            <person name="Krizsan K."/>
            <person name="Foldi C."/>
            <person name="Dima B."/>
            <person name="Sanchez-Garcia M."/>
            <person name="Sanchez-Ramirez S."/>
            <person name="Szollosi G.J."/>
            <person name="Szarkandi J.G."/>
            <person name="Papp V."/>
            <person name="Albert L."/>
            <person name="Andreopoulos W."/>
            <person name="Angelini C."/>
            <person name="Antonin V."/>
            <person name="Barry K.W."/>
            <person name="Bougher N.L."/>
            <person name="Buchanan P."/>
            <person name="Buyck B."/>
            <person name="Bense V."/>
            <person name="Catcheside P."/>
            <person name="Chovatia M."/>
            <person name="Cooper J."/>
            <person name="Damon W."/>
            <person name="Desjardin D."/>
            <person name="Finy P."/>
            <person name="Geml J."/>
            <person name="Haridas S."/>
            <person name="Hughes K."/>
            <person name="Justo A."/>
            <person name="Karasinski D."/>
            <person name="Kautmanova I."/>
            <person name="Kiss B."/>
            <person name="Kocsube S."/>
            <person name="Kotiranta H."/>
            <person name="LaButti K.M."/>
            <person name="Lechner B.E."/>
            <person name="Liimatainen K."/>
            <person name="Lipzen A."/>
            <person name="Lukacs Z."/>
            <person name="Mihaltcheva S."/>
            <person name="Morgado L.N."/>
            <person name="Niskanen T."/>
            <person name="Noordeloos M.E."/>
            <person name="Ohm R.A."/>
            <person name="Ortiz-Santana B."/>
            <person name="Ovrebo C."/>
            <person name="Racz N."/>
            <person name="Riley R."/>
            <person name="Savchenko A."/>
            <person name="Shiryaev A."/>
            <person name="Soop K."/>
            <person name="Spirin V."/>
            <person name="Szebenyi C."/>
            <person name="Tomsovsky M."/>
            <person name="Tulloss R.E."/>
            <person name="Uehling J."/>
            <person name="Grigoriev I.V."/>
            <person name="Vagvolgyi C."/>
            <person name="Papp T."/>
            <person name="Martin F.M."/>
            <person name="Miettinen O."/>
            <person name="Hibbett D.S."/>
            <person name="Nagy L.G."/>
        </authorList>
    </citation>
    <scope>NUCLEOTIDE SEQUENCE [LARGE SCALE GENOMIC DNA]</scope>
    <source>
        <strain evidence="1 2">NL-1719</strain>
    </source>
</reference>
<name>A0ACD3AEL6_9AGAR</name>
<accession>A0ACD3AEL6</accession>
<proteinExistence type="predicted"/>
<organism evidence="1 2">
    <name type="scientific">Pluteus cervinus</name>
    <dbReference type="NCBI Taxonomy" id="181527"/>
    <lineage>
        <taxon>Eukaryota</taxon>
        <taxon>Fungi</taxon>
        <taxon>Dikarya</taxon>
        <taxon>Basidiomycota</taxon>
        <taxon>Agaricomycotina</taxon>
        <taxon>Agaricomycetes</taxon>
        <taxon>Agaricomycetidae</taxon>
        <taxon>Agaricales</taxon>
        <taxon>Pluteineae</taxon>
        <taxon>Pluteaceae</taxon>
        <taxon>Pluteus</taxon>
    </lineage>
</organism>
<dbReference type="EMBL" id="ML208479">
    <property type="protein sequence ID" value="TFK64328.1"/>
    <property type="molecule type" value="Genomic_DNA"/>
</dbReference>